<proteinExistence type="predicted"/>
<dbReference type="Proteomes" id="UP000053097">
    <property type="component" value="Unassembled WGS sequence"/>
</dbReference>
<dbReference type="AlphaFoldDB" id="A0A026WI04"/>
<keyword evidence="2" id="KW-1185">Reference proteome</keyword>
<reference evidence="1 2" key="1">
    <citation type="journal article" date="2014" name="Curr. Biol.">
        <title>The genome of the clonal raider ant Cerapachys biroi.</title>
        <authorList>
            <person name="Oxley P.R."/>
            <person name="Ji L."/>
            <person name="Fetter-Pruneda I."/>
            <person name="McKenzie S.K."/>
            <person name="Li C."/>
            <person name="Hu H."/>
            <person name="Zhang G."/>
            <person name="Kronauer D.J."/>
        </authorList>
    </citation>
    <scope>NUCLEOTIDE SEQUENCE [LARGE SCALE GENOMIC DNA]</scope>
</reference>
<accession>A0A026WI04</accession>
<protein>
    <submittedName>
        <fullName evidence="1">Uncharacterized protein</fullName>
    </submittedName>
</protein>
<sequence length="130" mass="14663">MYERLLVDEIIPAIQNIFPNNLQQIWFQHDGAPPHFGAGPRRIFKEIHSRRTLTKSGVKTVEAMIQSISSTTHSYTIMPIISASGRLLSPLYIVLKESTGTFGPRVEETLFRPVNIYIQIQASKLGKLTV</sequence>
<name>A0A026WI04_OOCBI</name>
<dbReference type="EMBL" id="KK107194">
    <property type="protein sequence ID" value="EZA55677.1"/>
    <property type="molecule type" value="Genomic_DNA"/>
</dbReference>
<evidence type="ECO:0000313" key="1">
    <source>
        <dbReference type="EMBL" id="EZA55677.1"/>
    </source>
</evidence>
<organism evidence="1 2">
    <name type="scientific">Ooceraea biroi</name>
    <name type="common">Clonal raider ant</name>
    <name type="synonym">Cerapachys biroi</name>
    <dbReference type="NCBI Taxonomy" id="2015173"/>
    <lineage>
        <taxon>Eukaryota</taxon>
        <taxon>Metazoa</taxon>
        <taxon>Ecdysozoa</taxon>
        <taxon>Arthropoda</taxon>
        <taxon>Hexapoda</taxon>
        <taxon>Insecta</taxon>
        <taxon>Pterygota</taxon>
        <taxon>Neoptera</taxon>
        <taxon>Endopterygota</taxon>
        <taxon>Hymenoptera</taxon>
        <taxon>Apocrita</taxon>
        <taxon>Aculeata</taxon>
        <taxon>Formicoidea</taxon>
        <taxon>Formicidae</taxon>
        <taxon>Dorylinae</taxon>
        <taxon>Ooceraea</taxon>
    </lineage>
</organism>
<gene>
    <name evidence="1" type="ORF">X777_04186</name>
</gene>
<evidence type="ECO:0000313" key="2">
    <source>
        <dbReference type="Proteomes" id="UP000053097"/>
    </source>
</evidence>